<dbReference type="PROSITE" id="PS51900">
    <property type="entry name" value="CB"/>
    <property type="match status" value="1"/>
</dbReference>
<protein>
    <submittedName>
        <fullName evidence="8">Tyrosine-type recombinase/integrase</fullName>
    </submittedName>
</protein>
<comment type="similarity">
    <text evidence="1">Belongs to the 'phage' integrase family.</text>
</comment>
<dbReference type="PANTHER" id="PTHR30349:SF41">
    <property type="entry name" value="INTEGRASE_RECOMBINASE PROTEIN MJ0367-RELATED"/>
    <property type="match status" value="1"/>
</dbReference>
<dbReference type="InterPro" id="IPR050090">
    <property type="entry name" value="Tyrosine_recombinase_XerCD"/>
</dbReference>
<keyword evidence="4" id="KW-0233">DNA recombination</keyword>
<evidence type="ECO:0000256" key="4">
    <source>
        <dbReference type="ARBA" id="ARBA00023172"/>
    </source>
</evidence>
<dbReference type="Gene3D" id="1.10.150.130">
    <property type="match status" value="1"/>
</dbReference>
<reference evidence="8 9" key="1">
    <citation type="submission" date="2023-05" db="EMBL/GenBank/DDBJ databases">
        <title>Gordonibacter KGMB12511T sp. nov., isolated from faeces of healthy Korean.</title>
        <authorList>
            <person name="Kim H.S."/>
            <person name="Kim J.-S."/>
            <person name="Suh M.K."/>
            <person name="Eom M.K."/>
            <person name="Do H.E."/>
            <person name="Lee J.-S."/>
        </authorList>
    </citation>
    <scope>NUCLEOTIDE SEQUENCE [LARGE SCALE GENOMIC DNA]</scope>
    <source>
        <strain evidence="8 9">KGMB12511</strain>
    </source>
</reference>
<dbReference type="InterPro" id="IPR011010">
    <property type="entry name" value="DNA_brk_join_enz"/>
</dbReference>
<keyword evidence="2" id="KW-0229">DNA integration</keyword>
<dbReference type="InterPro" id="IPR010998">
    <property type="entry name" value="Integrase_recombinase_N"/>
</dbReference>
<evidence type="ECO:0000313" key="8">
    <source>
        <dbReference type="EMBL" id="MDJ1651020.1"/>
    </source>
</evidence>
<evidence type="ECO:0000259" key="6">
    <source>
        <dbReference type="PROSITE" id="PS51898"/>
    </source>
</evidence>
<keyword evidence="9" id="KW-1185">Reference proteome</keyword>
<evidence type="ECO:0000313" key="9">
    <source>
        <dbReference type="Proteomes" id="UP001232750"/>
    </source>
</evidence>
<feature type="domain" description="Tyr recombinase" evidence="6">
    <location>
        <begin position="104"/>
        <end position="297"/>
    </location>
</feature>
<name>A0ABT7DS62_9ACTN</name>
<dbReference type="EMBL" id="JASJEU010000019">
    <property type="protein sequence ID" value="MDJ1651020.1"/>
    <property type="molecule type" value="Genomic_DNA"/>
</dbReference>
<dbReference type="RefSeq" id="WP_283832362.1">
    <property type="nucleotide sequence ID" value="NZ_JASJEU010000019.1"/>
</dbReference>
<dbReference type="InterPro" id="IPR004107">
    <property type="entry name" value="Integrase_SAM-like_N"/>
</dbReference>
<evidence type="ECO:0000256" key="2">
    <source>
        <dbReference type="ARBA" id="ARBA00022908"/>
    </source>
</evidence>
<dbReference type="Proteomes" id="UP001232750">
    <property type="component" value="Unassembled WGS sequence"/>
</dbReference>
<dbReference type="SUPFAM" id="SSF56349">
    <property type="entry name" value="DNA breaking-rejoining enzymes"/>
    <property type="match status" value="1"/>
</dbReference>
<accession>A0ABT7DS62</accession>
<sequence>MTDLTSAVAEYLTYCQQIRRLNAKTIKAYRCDLRQFEEWLHKNKMQFGERAIFGYLAFMNATYAPSSAKRKIASIRAFSAHLYSRNRAKDPFNLIEVRIKEPKRLPRTIPLVDLKRIIGEPLEASDDPSNYIPVRNKMIAELLIASGIRISELCSLDEHHFDSGSRSLLIMGKGSKERMIQIESDKTLSAFAVYLKALHAFRAELGVEETSSKALFINRFGARLTEQSARNALNRLTSEAGVLLHVTPHMFRHTFATMLLEGDVDIRYIQALLGHSSVKTTEIYTHVTSTKLREIMKCKNPRDLVGGPIGTE</sequence>
<organism evidence="8 9">
    <name type="scientific">Gordonibacter faecis</name>
    <dbReference type="NCBI Taxonomy" id="3047475"/>
    <lineage>
        <taxon>Bacteria</taxon>
        <taxon>Bacillati</taxon>
        <taxon>Actinomycetota</taxon>
        <taxon>Coriobacteriia</taxon>
        <taxon>Eggerthellales</taxon>
        <taxon>Eggerthellaceae</taxon>
        <taxon>Gordonibacter</taxon>
    </lineage>
</organism>
<dbReference type="PROSITE" id="PS51898">
    <property type="entry name" value="TYR_RECOMBINASE"/>
    <property type="match status" value="1"/>
</dbReference>
<evidence type="ECO:0000259" key="7">
    <source>
        <dbReference type="PROSITE" id="PS51900"/>
    </source>
</evidence>
<gene>
    <name evidence="8" type="ORF">QNJ86_09430</name>
</gene>
<comment type="caution">
    <text evidence="8">The sequence shown here is derived from an EMBL/GenBank/DDBJ whole genome shotgun (WGS) entry which is preliminary data.</text>
</comment>
<dbReference type="InterPro" id="IPR013762">
    <property type="entry name" value="Integrase-like_cat_sf"/>
</dbReference>
<keyword evidence="3 5" id="KW-0238">DNA-binding</keyword>
<dbReference type="InterPro" id="IPR044068">
    <property type="entry name" value="CB"/>
</dbReference>
<evidence type="ECO:0000256" key="1">
    <source>
        <dbReference type="ARBA" id="ARBA00008857"/>
    </source>
</evidence>
<feature type="domain" description="Core-binding (CB)" evidence="7">
    <location>
        <begin position="2"/>
        <end position="83"/>
    </location>
</feature>
<evidence type="ECO:0000256" key="5">
    <source>
        <dbReference type="PROSITE-ProRule" id="PRU01248"/>
    </source>
</evidence>
<dbReference type="PANTHER" id="PTHR30349">
    <property type="entry name" value="PHAGE INTEGRASE-RELATED"/>
    <property type="match status" value="1"/>
</dbReference>
<dbReference type="Pfam" id="PF02899">
    <property type="entry name" value="Phage_int_SAM_1"/>
    <property type="match status" value="1"/>
</dbReference>
<evidence type="ECO:0000256" key="3">
    <source>
        <dbReference type="ARBA" id="ARBA00023125"/>
    </source>
</evidence>
<dbReference type="Gene3D" id="1.10.443.10">
    <property type="entry name" value="Intergrase catalytic core"/>
    <property type="match status" value="1"/>
</dbReference>
<dbReference type="InterPro" id="IPR002104">
    <property type="entry name" value="Integrase_catalytic"/>
</dbReference>
<dbReference type="Pfam" id="PF00589">
    <property type="entry name" value="Phage_integrase"/>
    <property type="match status" value="1"/>
</dbReference>
<proteinExistence type="inferred from homology"/>